<dbReference type="Pfam" id="PF03713">
    <property type="entry name" value="DUF305"/>
    <property type="match status" value="1"/>
</dbReference>
<organism evidence="4 5">
    <name type="scientific">Marinomonas hwangdonensis</name>
    <dbReference type="NCBI Taxonomy" id="1053647"/>
    <lineage>
        <taxon>Bacteria</taxon>
        <taxon>Pseudomonadati</taxon>
        <taxon>Pseudomonadota</taxon>
        <taxon>Gammaproteobacteria</taxon>
        <taxon>Oceanospirillales</taxon>
        <taxon>Oceanospirillaceae</taxon>
        <taxon>Marinomonas</taxon>
    </lineage>
</organism>
<dbReference type="PROSITE" id="PS51257">
    <property type="entry name" value="PROKAR_LIPOPROTEIN"/>
    <property type="match status" value="1"/>
</dbReference>
<evidence type="ECO:0000256" key="2">
    <source>
        <dbReference type="SAM" id="SignalP"/>
    </source>
</evidence>
<name>A0A3M8Q4B9_9GAMM</name>
<feature type="signal peptide" evidence="2">
    <location>
        <begin position="1"/>
        <end position="20"/>
    </location>
</feature>
<feature type="chain" id="PRO_5018089104" evidence="2">
    <location>
        <begin position="21"/>
        <end position="226"/>
    </location>
</feature>
<dbReference type="PANTHER" id="PTHR36933">
    <property type="entry name" value="SLL0788 PROTEIN"/>
    <property type="match status" value="1"/>
</dbReference>
<feature type="compositionally biased region" description="Low complexity" evidence="1">
    <location>
        <begin position="36"/>
        <end position="53"/>
    </location>
</feature>
<dbReference type="Gene3D" id="1.20.1260.10">
    <property type="match status" value="1"/>
</dbReference>
<dbReference type="PANTHER" id="PTHR36933:SF1">
    <property type="entry name" value="SLL0788 PROTEIN"/>
    <property type="match status" value="1"/>
</dbReference>
<dbReference type="AlphaFoldDB" id="A0A3M8Q4B9"/>
<reference evidence="4 5" key="1">
    <citation type="journal article" date="2012" name="Int. J. Syst. Evol. Microbiol.">
        <title>Marinomonas hwangdonensis sp. nov., isolated from seawater.</title>
        <authorList>
            <person name="Jung Y.T."/>
            <person name="Oh T.K."/>
            <person name="Yoon J.H."/>
        </authorList>
    </citation>
    <scope>NUCLEOTIDE SEQUENCE [LARGE SCALE GENOMIC DNA]</scope>
    <source>
        <strain evidence="4 5">HDW-15</strain>
    </source>
</reference>
<proteinExistence type="predicted"/>
<feature type="domain" description="DUF305" evidence="3">
    <location>
        <begin position="82"/>
        <end position="225"/>
    </location>
</feature>
<dbReference type="EMBL" id="RIZG01000005">
    <property type="protein sequence ID" value="RNF50572.1"/>
    <property type="molecule type" value="Genomic_DNA"/>
</dbReference>
<evidence type="ECO:0000313" key="5">
    <source>
        <dbReference type="Proteomes" id="UP000280507"/>
    </source>
</evidence>
<sequence>MTIFKKCALASLFSVTLVVAGCSLPSHEDMDEHASHQGNANHQSHQGQHAAQHGHMDKSVFNDANQTMMMDMHAIALTGDVDYDFVVGMIPHHQGAIDMAEQLLASSQLSDALRPLAQDIIAAQSTEIAFMNSWLANYGDPRPSGNAEQIIAAYDAVNAQMMSDMNRVASSGDVNRDFVEGMIPHHEAAVSMAEVLLQFSSDPVLKKMAEAVISEQTREIGLMQAY</sequence>
<comment type="caution">
    <text evidence="4">The sequence shown here is derived from an EMBL/GenBank/DDBJ whole genome shotgun (WGS) entry which is preliminary data.</text>
</comment>
<dbReference type="OrthoDB" id="8603558at2"/>
<dbReference type="RefSeq" id="WP_123095858.1">
    <property type="nucleotide sequence ID" value="NZ_RIZG01000005.1"/>
</dbReference>
<protein>
    <submittedName>
        <fullName evidence="4">DUF305 domain-containing protein</fullName>
    </submittedName>
</protein>
<feature type="region of interest" description="Disordered" evidence="1">
    <location>
        <begin position="29"/>
        <end position="54"/>
    </location>
</feature>
<dbReference type="InterPro" id="IPR005183">
    <property type="entry name" value="DUF305_CopM-like"/>
</dbReference>
<evidence type="ECO:0000256" key="1">
    <source>
        <dbReference type="SAM" id="MobiDB-lite"/>
    </source>
</evidence>
<accession>A0A3M8Q4B9</accession>
<dbReference type="Proteomes" id="UP000280507">
    <property type="component" value="Unassembled WGS sequence"/>
</dbReference>
<gene>
    <name evidence="4" type="ORF">EBI00_10410</name>
</gene>
<evidence type="ECO:0000313" key="4">
    <source>
        <dbReference type="EMBL" id="RNF50572.1"/>
    </source>
</evidence>
<evidence type="ECO:0000259" key="3">
    <source>
        <dbReference type="Pfam" id="PF03713"/>
    </source>
</evidence>
<keyword evidence="5" id="KW-1185">Reference proteome</keyword>
<dbReference type="InterPro" id="IPR012347">
    <property type="entry name" value="Ferritin-like"/>
</dbReference>
<keyword evidence="2" id="KW-0732">Signal</keyword>